<dbReference type="OrthoDB" id="759788at2759"/>
<accession>A0A9D4U459</accession>
<keyword evidence="2" id="KW-1133">Transmembrane helix</keyword>
<name>A0A9D4U459_ADICA</name>
<comment type="caution">
    <text evidence="3">The sequence shown here is derived from an EMBL/GenBank/DDBJ whole genome shotgun (WGS) entry which is preliminary data.</text>
</comment>
<keyword evidence="2" id="KW-0472">Membrane</keyword>
<dbReference type="EMBL" id="JABFUD020000023">
    <property type="protein sequence ID" value="KAI5061281.1"/>
    <property type="molecule type" value="Genomic_DNA"/>
</dbReference>
<gene>
    <name evidence="3" type="ORF">GOP47_0023786</name>
</gene>
<evidence type="ECO:0000313" key="4">
    <source>
        <dbReference type="Proteomes" id="UP000886520"/>
    </source>
</evidence>
<dbReference type="Proteomes" id="UP000886520">
    <property type="component" value="Chromosome 23"/>
</dbReference>
<evidence type="ECO:0000313" key="3">
    <source>
        <dbReference type="EMBL" id="KAI5061281.1"/>
    </source>
</evidence>
<feature type="compositionally biased region" description="Low complexity" evidence="1">
    <location>
        <begin position="36"/>
        <end position="48"/>
    </location>
</feature>
<organism evidence="3 4">
    <name type="scientific">Adiantum capillus-veneris</name>
    <name type="common">Maidenhair fern</name>
    <dbReference type="NCBI Taxonomy" id="13818"/>
    <lineage>
        <taxon>Eukaryota</taxon>
        <taxon>Viridiplantae</taxon>
        <taxon>Streptophyta</taxon>
        <taxon>Embryophyta</taxon>
        <taxon>Tracheophyta</taxon>
        <taxon>Polypodiopsida</taxon>
        <taxon>Polypodiidae</taxon>
        <taxon>Polypodiales</taxon>
        <taxon>Pteridineae</taxon>
        <taxon>Pteridaceae</taxon>
        <taxon>Vittarioideae</taxon>
        <taxon>Adiantum</taxon>
    </lineage>
</organism>
<keyword evidence="2" id="KW-0812">Transmembrane</keyword>
<reference evidence="3" key="1">
    <citation type="submission" date="2021-01" db="EMBL/GenBank/DDBJ databases">
        <title>Adiantum capillus-veneris genome.</title>
        <authorList>
            <person name="Fang Y."/>
            <person name="Liao Q."/>
        </authorList>
    </citation>
    <scope>NUCLEOTIDE SEQUENCE</scope>
    <source>
        <strain evidence="3">H3</strain>
        <tissue evidence="3">Leaf</tissue>
    </source>
</reference>
<evidence type="ECO:0000256" key="2">
    <source>
        <dbReference type="SAM" id="Phobius"/>
    </source>
</evidence>
<feature type="transmembrane region" description="Helical" evidence="2">
    <location>
        <begin position="108"/>
        <end position="126"/>
    </location>
</feature>
<dbReference type="AlphaFoldDB" id="A0A9D4U459"/>
<feature type="region of interest" description="Disordered" evidence="1">
    <location>
        <begin position="16"/>
        <end position="50"/>
    </location>
</feature>
<protein>
    <submittedName>
        <fullName evidence="3">Uncharacterized protein</fullName>
    </submittedName>
</protein>
<proteinExistence type="predicted"/>
<sequence length="134" mass="14410">MPRPQCYSYTPRISSREEMMQRSHSLHMRGGEGDQGAASPAASPAAGATMWVPNSSQAPVQRSISVLVQEHHHVNMNGAAAGDVDIEAKDVEHDNGSGKARLKAEQSIHLIPLVLFLCALILWLSTPSTGKPTM</sequence>
<keyword evidence="4" id="KW-1185">Reference proteome</keyword>
<evidence type="ECO:0000256" key="1">
    <source>
        <dbReference type="SAM" id="MobiDB-lite"/>
    </source>
</evidence>